<dbReference type="InterPro" id="IPR050222">
    <property type="entry name" value="MATE_MdtK"/>
</dbReference>
<feature type="transmembrane region" description="Helical" evidence="7">
    <location>
        <begin position="98"/>
        <end position="120"/>
    </location>
</feature>
<feature type="transmembrane region" description="Helical" evidence="7">
    <location>
        <begin position="20"/>
        <end position="37"/>
    </location>
</feature>
<evidence type="ECO:0000256" key="6">
    <source>
        <dbReference type="ARBA" id="ARBA00023136"/>
    </source>
</evidence>
<dbReference type="RefSeq" id="WP_132827005.1">
    <property type="nucleotide sequence ID" value="NZ_SMFP01000001.1"/>
</dbReference>
<dbReference type="CDD" id="cd13136">
    <property type="entry name" value="MATE_DinF_like"/>
    <property type="match status" value="1"/>
</dbReference>
<keyword evidence="6 7" id="KW-0472">Membrane</keyword>
<sequence>MTQTTPVPLGEITHTRVLRIAIPIVLSNITVPVLGAVDTGVVGQLGLPGPIGAVGLGAIILSAVYWIFGFLRMGTVGLTSQALGAGDRGEVSALLTRALLIGVAGGAALIVLQVPLFWAALRAAPATAEVEALSTGYMRVRIWSAPAAIAIYGITGWLIAQERTRAVLLLQLWMNGLNIVLDLWFVLGLDWGVQGVAIATFLAEWSGLALGLWFCRAAFARPGWRDPALVFEPARLKHMMAVNGDILIRSLLLQAMFVSFLFIGSSFGDVTLAANQVLMQFLTFSAFALDGFAFTAETLVGQAMGARARDRIRRAALMTGGWGLGSVLVLSLVFATAGGAIIDLMTTAPEVRVQARGFLAYAVAAPLAGVAAFMLDGIFIGATASRDMRNMMAVSFAIYAAALALLVPTLGNHGLWLALLISFVARAVTLGLRYPALEARASG</sequence>
<gene>
    <name evidence="8" type="ORF">E1B25_02040</name>
</gene>
<feature type="transmembrane region" description="Helical" evidence="7">
    <location>
        <begin position="193"/>
        <end position="215"/>
    </location>
</feature>
<name>A0A4R5F0L1_9RHOB</name>
<evidence type="ECO:0000313" key="8">
    <source>
        <dbReference type="EMBL" id="TDE41015.1"/>
    </source>
</evidence>
<dbReference type="PANTHER" id="PTHR43298:SF2">
    <property type="entry name" value="FMN_FAD EXPORTER YEEO-RELATED"/>
    <property type="match status" value="1"/>
</dbReference>
<evidence type="ECO:0000256" key="2">
    <source>
        <dbReference type="ARBA" id="ARBA00010199"/>
    </source>
</evidence>
<protein>
    <submittedName>
        <fullName evidence="8">MATE family efflux transporter</fullName>
    </submittedName>
</protein>
<evidence type="ECO:0000256" key="1">
    <source>
        <dbReference type="ARBA" id="ARBA00004141"/>
    </source>
</evidence>
<feature type="transmembrane region" description="Helical" evidence="7">
    <location>
        <begin position="167"/>
        <end position="187"/>
    </location>
</feature>
<dbReference type="EMBL" id="SMFP01000001">
    <property type="protein sequence ID" value="TDE41015.1"/>
    <property type="molecule type" value="Genomic_DNA"/>
</dbReference>
<evidence type="ECO:0000256" key="7">
    <source>
        <dbReference type="SAM" id="Phobius"/>
    </source>
</evidence>
<feature type="transmembrane region" description="Helical" evidence="7">
    <location>
        <begin position="246"/>
        <end position="265"/>
    </location>
</feature>
<organism evidence="8 9">
    <name type="scientific">Antarcticimicrobium sediminis</name>
    <dbReference type="NCBI Taxonomy" id="2546227"/>
    <lineage>
        <taxon>Bacteria</taxon>
        <taxon>Pseudomonadati</taxon>
        <taxon>Pseudomonadota</taxon>
        <taxon>Alphaproteobacteria</taxon>
        <taxon>Rhodobacterales</taxon>
        <taxon>Paracoccaceae</taxon>
        <taxon>Antarcticimicrobium</taxon>
    </lineage>
</organism>
<dbReference type="GO" id="GO:0042910">
    <property type="term" value="F:xenobiotic transmembrane transporter activity"/>
    <property type="evidence" value="ECO:0007669"/>
    <property type="project" value="InterPro"/>
</dbReference>
<keyword evidence="9" id="KW-1185">Reference proteome</keyword>
<dbReference type="OrthoDB" id="9789527at2"/>
<dbReference type="Pfam" id="PF01554">
    <property type="entry name" value="MatE"/>
    <property type="match status" value="2"/>
</dbReference>
<evidence type="ECO:0000313" key="9">
    <source>
        <dbReference type="Proteomes" id="UP000294662"/>
    </source>
</evidence>
<dbReference type="Proteomes" id="UP000294662">
    <property type="component" value="Unassembled WGS sequence"/>
</dbReference>
<dbReference type="NCBIfam" id="TIGR00797">
    <property type="entry name" value="matE"/>
    <property type="match status" value="1"/>
</dbReference>
<dbReference type="AlphaFoldDB" id="A0A4R5F0L1"/>
<evidence type="ECO:0000256" key="5">
    <source>
        <dbReference type="ARBA" id="ARBA00022989"/>
    </source>
</evidence>
<feature type="transmembrane region" description="Helical" evidence="7">
    <location>
        <begin position="391"/>
        <end position="410"/>
    </location>
</feature>
<feature type="transmembrane region" description="Helical" evidence="7">
    <location>
        <begin position="140"/>
        <end position="160"/>
    </location>
</feature>
<keyword evidence="3" id="KW-0813">Transport</keyword>
<dbReference type="GO" id="GO:0005886">
    <property type="term" value="C:plasma membrane"/>
    <property type="evidence" value="ECO:0007669"/>
    <property type="project" value="TreeGrafter"/>
</dbReference>
<evidence type="ECO:0000256" key="3">
    <source>
        <dbReference type="ARBA" id="ARBA00022448"/>
    </source>
</evidence>
<dbReference type="InterPro" id="IPR002528">
    <property type="entry name" value="MATE_fam"/>
</dbReference>
<dbReference type="InterPro" id="IPR044644">
    <property type="entry name" value="DinF-like"/>
</dbReference>
<dbReference type="GO" id="GO:0015297">
    <property type="term" value="F:antiporter activity"/>
    <property type="evidence" value="ECO:0007669"/>
    <property type="project" value="InterPro"/>
</dbReference>
<keyword evidence="4 7" id="KW-0812">Transmembrane</keyword>
<evidence type="ECO:0000256" key="4">
    <source>
        <dbReference type="ARBA" id="ARBA00022692"/>
    </source>
</evidence>
<feature type="transmembrane region" description="Helical" evidence="7">
    <location>
        <begin position="277"/>
        <end position="300"/>
    </location>
</feature>
<feature type="transmembrane region" description="Helical" evidence="7">
    <location>
        <begin position="321"/>
        <end position="346"/>
    </location>
</feature>
<keyword evidence="5 7" id="KW-1133">Transmembrane helix</keyword>
<comment type="similarity">
    <text evidence="2">Belongs to the multi antimicrobial extrusion (MATE) (TC 2.A.66.1) family.</text>
</comment>
<accession>A0A4R5F0L1</accession>
<feature type="transmembrane region" description="Helical" evidence="7">
    <location>
        <begin position="358"/>
        <end position="379"/>
    </location>
</feature>
<proteinExistence type="inferred from homology"/>
<feature type="transmembrane region" description="Helical" evidence="7">
    <location>
        <begin position="49"/>
        <end position="71"/>
    </location>
</feature>
<dbReference type="PANTHER" id="PTHR43298">
    <property type="entry name" value="MULTIDRUG RESISTANCE PROTEIN NORM-RELATED"/>
    <property type="match status" value="1"/>
</dbReference>
<comment type="caution">
    <text evidence="8">The sequence shown here is derived from an EMBL/GenBank/DDBJ whole genome shotgun (WGS) entry which is preliminary data.</text>
</comment>
<comment type="subcellular location">
    <subcellularLocation>
        <location evidence="1">Membrane</location>
        <topology evidence="1">Multi-pass membrane protein</topology>
    </subcellularLocation>
</comment>
<feature type="transmembrane region" description="Helical" evidence="7">
    <location>
        <begin position="416"/>
        <end position="436"/>
    </location>
</feature>
<reference evidence="8 9" key="1">
    <citation type="submission" date="2019-03" db="EMBL/GenBank/DDBJ databases">
        <authorList>
            <person name="Zhang S."/>
        </authorList>
    </citation>
    <scope>NUCLEOTIDE SEQUENCE [LARGE SCALE GENOMIC DNA]</scope>
    <source>
        <strain evidence="8 9">S4J41</strain>
    </source>
</reference>